<keyword evidence="1" id="KW-0863">Zinc-finger</keyword>
<proteinExistence type="predicted"/>
<dbReference type="EMBL" id="LSYV01000042">
    <property type="protein sequence ID" value="KXZ46759.1"/>
    <property type="molecule type" value="Genomic_DNA"/>
</dbReference>
<keyword evidence="5" id="KW-1185">Reference proteome</keyword>
<dbReference type="PROSITE" id="PS50157">
    <property type="entry name" value="ZINC_FINGER_C2H2_2"/>
    <property type="match status" value="1"/>
</dbReference>
<evidence type="ECO:0000313" key="4">
    <source>
        <dbReference type="EMBL" id="KXZ46759.1"/>
    </source>
</evidence>
<dbReference type="AlphaFoldDB" id="A0A150GA94"/>
<dbReference type="PROSITE" id="PS00028">
    <property type="entry name" value="ZINC_FINGER_C2H2_1"/>
    <property type="match status" value="1"/>
</dbReference>
<organism evidence="4 5">
    <name type="scientific">Gonium pectorale</name>
    <name type="common">Green alga</name>
    <dbReference type="NCBI Taxonomy" id="33097"/>
    <lineage>
        <taxon>Eukaryota</taxon>
        <taxon>Viridiplantae</taxon>
        <taxon>Chlorophyta</taxon>
        <taxon>core chlorophytes</taxon>
        <taxon>Chlorophyceae</taxon>
        <taxon>CS clade</taxon>
        <taxon>Chlamydomonadales</taxon>
        <taxon>Volvocaceae</taxon>
        <taxon>Gonium</taxon>
    </lineage>
</organism>
<keyword evidence="1" id="KW-0862">Zinc</keyword>
<comment type="caution">
    <text evidence="4">The sequence shown here is derived from an EMBL/GenBank/DDBJ whole genome shotgun (WGS) entry which is preliminary data.</text>
</comment>
<gene>
    <name evidence="4" type="ORF">GPECTOR_41g724</name>
</gene>
<feature type="coiled-coil region" evidence="2">
    <location>
        <begin position="172"/>
        <end position="206"/>
    </location>
</feature>
<reference evidence="5" key="1">
    <citation type="journal article" date="2016" name="Nat. Commun.">
        <title>The Gonium pectorale genome demonstrates co-option of cell cycle regulation during the evolution of multicellularity.</title>
        <authorList>
            <person name="Hanschen E.R."/>
            <person name="Marriage T.N."/>
            <person name="Ferris P.J."/>
            <person name="Hamaji T."/>
            <person name="Toyoda A."/>
            <person name="Fujiyama A."/>
            <person name="Neme R."/>
            <person name="Noguchi H."/>
            <person name="Minakuchi Y."/>
            <person name="Suzuki M."/>
            <person name="Kawai-Toyooka H."/>
            <person name="Smith D.R."/>
            <person name="Sparks H."/>
            <person name="Anderson J."/>
            <person name="Bakaric R."/>
            <person name="Luria V."/>
            <person name="Karger A."/>
            <person name="Kirschner M.W."/>
            <person name="Durand P.M."/>
            <person name="Michod R.E."/>
            <person name="Nozaki H."/>
            <person name="Olson B.J."/>
        </authorList>
    </citation>
    <scope>NUCLEOTIDE SEQUENCE [LARGE SCALE GENOMIC DNA]</scope>
    <source>
        <strain evidence="5">NIES-2863</strain>
    </source>
</reference>
<sequence>MPFGTLLWSGPNEPIPIQRANVSSDIPQDSLIGVLRLAAKWDMPYVLGACASALQDALCAPVPEGGGPGAEALRPYQLLEWATRLGCERLRSTCLGRIAERLRLASSESSGDRARGAEYLRTLALLVPPSGLSAGGSGGSCSTAPSAPVAHPCSPLDAWAAAQLLSPVLCALQQACTDLDHARDEARRARDEAAVLRRQLEGERDMVDYAEMGMGVMCPECDKRFGTVRGLAQHKQSARHARRR</sequence>
<keyword evidence="1" id="KW-0479">Metal-binding</keyword>
<protein>
    <recommendedName>
        <fullName evidence="3">C2H2-type domain-containing protein</fullName>
    </recommendedName>
</protein>
<feature type="domain" description="C2H2-type" evidence="3">
    <location>
        <begin position="216"/>
        <end position="244"/>
    </location>
</feature>
<evidence type="ECO:0000259" key="3">
    <source>
        <dbReference type="PROSITE" id="PS50157"/>
    </source>
</evidence>
<evidence type="ECO:0000313" key="5">
    <source>
        <dbReference type="Proteomes" id="UP000075714"/>
    </source>
</evidence>
<dbReference type="GO" id="GO:0008270">
    <property type="term" value="F:zinc ion binding"/>
    <property type="evidence" value="ECO:0007669"/>
    <property type="project" value="UniProtKB-KW"/>
</dbReference>
<dbReference type="InterPro" id="IPR013087">
    <property type="entry name" value="Znf_C2H2_type"/>
</dbReference>
<evidence type="ECO:0000256" key="1">
    <source>
        <dbReference type="PROSITE-ProRule" id="PRU00042"/>
    </source>
</evidence>
<accession>A0A150GA94</accession>
<dbReference type="Proteomes" id="UP000075714">
    <property type="component" value="Unassembled WGS sequence"/>
</dbReference>
<dbReference type="OrthoDB" id="10670632at2759"/>
<name>A0A150GA94_GONPE</name>
<evidence type="ECO:0000256" key="2">
    <source>
        <dbReference type="SAM" id="Coils"/>
    </source>
</evidence>
<keyword evidence="2" id="KW-0175">Coiled coil</keyword>